<evidence type="ECO:0000313" key="3">
    <source>
        <dbReference type="Proteomes" id="UP000282084"/>
    </source>
</evidence>
<sequence length="123" mass="13302">MPGEHGDHEHDDHEHDEDGYTGAAVLVFGRREVPVEVRLRGHFQPIDGRYHWYGRIAANDQVSELVEAGARTAELRTPGGSATGTLTDPDPWRRYRVAGVSTPPYGIAAASQTAGEAEVADLG</sequence>
<dbReference type="EMBL" id="RBXO01000001">
    <property type="protein sequence ID" value="RKT52685.1"/>
    <property type="molecule type" value="Genomic_DNA"/>
</dbReference>
<proteinExistence type="predicted"/>
<dbReference type="InterPro" id="IPR032371">
    <property type="entry name" value="DUF4873"/>
</dbReference>
<reference evidence="2 3" key="1">
    <citation type="submission" date="2018-10" db="EMBL/GenBank/DDBJ databases">
        <title>Sequencing the genomes of 1000 actinobacteria strains.</title>
        <authorList>
            <person name="Klenk H.-P."/>
        </authorList>
    </citation>
    <scope>NUCLEOTIDE SEQUENCE [LARGE SCALE GENOMIC DNA]</scope>
    <source>
        <strain evidence="2 3">DSM 43800</strain>
    </source>
</reference>
<dbReference type="OrthoDB" id="3683556at2"/>
<organism evidence="2 3">
    <name type="scientific">Saccharothrix australiensis</name>
    <dbReference type="NCBI Taxonomy" id="2072"/>
    <lineage>
        <taxon>Bacteria</taxon>
        <taxon>Bacillati</taxon>
        <taxon>Actinomycetota</taxon>
        <taxon>Actinomycetes</taxon>
        <taxon>Pseudonocardiales</taxon>
        <taxon>Pseudonocardiaceae</taxon>
        <taxon>Saccharothrix</taxon>
    </lineage>
</organism>
<evidence type="ECO:0000313" key="2">
    <source>
        <dbReference type="EMBL" id="RKT52685.1"/>
    </source>
</evidence>
<accession>A0A495VWD9</accession>
<comment type="caution">
    <text evidence="2">The sequence shown here is derived from an EMBL/GenBank/DDBJ whole genome shotgun (WGS) entry which is preliminary data.</text>
</comment>
<evidence type="ECO:0000259" key="1">
    <source>
        <dbReference type="Pfam" id="PF16170"/>
    </source>
</evidence>
<dbReference type="Proteomes" id="UP000282084">
    <property type="component" value="Unassembled WGS sequence"/>
</dbReference>
<dbReference type="AlphaFoldDB" id="A0A495VWD9"/>
<feature type="domain" description="DUF4873" evidence="1">
    <location>
        <begin position="17"/>
        <end position="106"/>
    </location>
</feature>
<dbReference type="Pfam" id="PF16170">
    <property type="entry name" value="DUF4873"/>
    <property type="match status" value="1"/>
</dbReference>
<gene>
    <name evidence="2" type="ORF">C8E97_1208</name>
</gene>
<dbReference type="RefSeq" id="WP_121002412.1">
    <property type="nucleotide sequence ID" value="NZ_RBXO01000001.1"/>
</dbReference>
<name>A0A495VWD9_9PSEU</name>
<protein>
    <submittedName>
        <fullName evidence="2">Uncharacterized protein DUF4873</fullName>
    </submittedName>
</protein>
<keyword evidence="3" id="KW-1185">Reference proteome</keyword>